<dbReference type="PANTHER" id="PTHR42085:SF7">
    <property type="entry name" value="F-BOX DOMAIN-CONTAINING PROTEIN"/>
    <property type="match status" value="1"/>
</dbReference>
<evidence type="ECO:0000313" key="2">
    <source>
        <dbReference type="EMBL" id="KAF2261220.1"/>
    </source>
</evidence>
<dbReference type="InterPro" id="IPR056632">
    <property type="entry name" value="DUF7730"/>
</dbReference>
<dbReference type="InterPro" id="IPR038883">
    <property type="entry name" value="AN11006-like"/>
</dbReference>
<evidence type="ECO:0000259" key="1">
    <source>
        <dbReference type="Pfam" id="PF24864"/>
    </source>
</evidence>
<name>A0A9P4K6Y2_9PLEO</name>
<keyword evidence="3" id="KW-1185">Reference proteome</keyword>
<dbReference type="PANTHER" id="PTHR42085">
    <property type="entry name" value="F-BOX DOMAIN-CONTAINING PROTEIN"/>
    <property type="match status" value="1"/>
</dbReference>
<organism evidence="2 3">
    <name type="scientific">Lojkania enalia</name>
    <dbReference type="NCBI Taxonomy" id="147567"/>
    <lineage>
        <taxon>Eukaryota</taxon>
        <taxon>Fungi</taxon>
        <taxon>Dikarya</taxon>
        <taxon>Ascomycota</taxon>
        <taxon>Pezizomycotina</taxon>
        <taxon>Dothideomycetes</taxon>
        <taxon>Pleosporomycetidae</taxon>
        <taxon>Pleosporales</taxon>
        <taxon>Pleosporales incertae sedis</taxon>
        <taxon>Lojkania</taxon>
    </lineage>
</organism>
<dbReference type="Proteomes" id="UP000800093">
    <property type="component" value="Unassembled WGS sequence"/>
</dbReference>
<reference evidence="3" key="1">
    <citation type="journal article" date="2020" name="Stud. Mycol.">
        <title>101 Dothideomycetes genomes: A test case for predicting lifestyles and emergence of pathogens.</title>
        <authorList>
            <person name="Haridas S."/>
            <person name="Albert R."/>
            <person name="Binder M."/>
            <person name="Bloem J."/>
            <person name="LaButti K."/>
            <person name="Salamov A."/>
            <person name="Andreopoulos B."/>
            <person name="Baker S."/>
            <person name="Barry K."/>
            <person name="Bills G."/>
            <person name="Bluhm B."/>
            <person name="Cannon C."/>
            <person name="Castanera R."/>
            <person name="Culley D."/>
            <person name="Daum C."/>
            <person name="Ezra D."/>
            <person name="Gonzalez J."/>
            <person name="Henrissat B."/>
            <person name="Kuo A."/>
            <person name="Liang C."/>
            <person name="Lipzen A."/>
            <person name="Lutzoni F."/>
            <person name="Magnuson J."/>
            <person name="Mondo S."/>
            <person name="Nolan M."/>
            <person name="Ohm R."/>
            <person name="Pangilinan J."/>
            <person name="Park H.-J."/>
            <person name="Ramirez L."/>
            <person name="Alfaro M."/>
            <person name="Sun H."/>
            <person name="Tritt A."/>
            <person name="Yoshinaga Y."/>
            <person name="Zwiers L.-H."/>
            <person name="Turgeon B."/>
            <person name="Goodwin S."/>
            <person name="Spatafora J."/>
            <person name="Crous P."/>
            <person name="Grigoriev I."/>
        </authorList>
    </citation>
    <scope>NUCLEOTIDE SEQUENCE [LARGE SCALE GENOMIC DNA]</scope>
    <source>
        <strain evidence="3">CBS 304.66</strain>
    </source>
</reference>
<comment type="caution">
    <text evidence="2">The sequence shown here is derived from an EMBL/GenBank/DDBJ whole genome shotgun (WGS) entry which is preliminary data.</text>
</comment>
<sequence length="277" mass="32378">MENLSPRSEQYSSPGFLCLPTELRLQIYYYIIPRERVIPVTSPQFNKSPSAKWLHHTSEPDESCDQPGFSYDSKPELSCKPDYPTHCTTNVFLMSKQTSNEALDILYGDNVFRLEIDRDDYYFRTNFTEPNRRRMRFLVISMGPVRLSYRDKRPDGNLWSPVLPSVKRFRIVAKPPDHYTYSRSPEQDMNDWLNYRTPYLQCFGSLLSGNATVEVDVDGRKDAFELVKEHITNFQEVRCRLVGDHLFRRGRYSNGLGVFNPFIPSIICCRAQPFLNE</sequence>
<proteinExistence type="predicted"/>
<dbReference type="EMBL" id="ML986662">
    <property type="protein sequence ID" value="KAF2261220.1"/>
    <property type="molecule type" value="Genomic_DNA"/>
</dbReference>
<dbReference type="AlphaFoldDB" id="A0A9P4K6Y2"/>
<dbReference type="OrthoDB" id="62952at2759"/>
<dbReference type="Pfam" id="PF24864">
    <property type="entry name" value="DUF7730"/>
    <property type="match status" value="1"/>
</dbReference>
<gene>
    <name evidence="2" type="ORF">CC78DRAFT_361330</name>
</gene>
<feature type="domain" description="DUF7730" evidence="1">
    <location>
        <begin position="9"/>
        <end position="143"/>
    </location>
</feature>
<protein>
    <recommendedName>
        <fullName evidence="1">DUF7730 domain-containing protein</fullName>
    </recommendedName>
</protein>
<evidence type="ECO:0000313" key="3">
    <source>
        <dbReference type="Proteomes" id="UP000800093"/>
    </source>
</evidence>
<accession>A0A9P4K6Y2</accession>